<dbReference type="CDD" id="cd06223">
    <property type="entry name" value="PRTases_typeI"/>
    <property type="match status" value="1"/>
</dbReference>
<protein>
    <submittedName>
        <fullName evidence="2">Putative phosphoribosyl transferase</fullName>
    </submittedName>
</protein>
<sequence length="225" mass="24435">MSFQDRTEAGRMLGQALQEYSGAAVIVYALPRGGLPVAVEIAKALQAPLDLALVRKVGIPSYPELAMGAVIDGQTPAIVRNEEVIRATGITEPLFQKCCQRELEEIRRRRRLYLGDRADRDLAGKTVIIVDDGLATGATARAAVAGLRKRHPRKIVLAVPVASVEALDTLRKEADAVVCLEVPADFRAVGQYYRQFPQLSDENVLDALEEVKALNGPGPEAPQRD</sequence>
<dbReference type="OrthoDB" id="9810066at2"/>
<organism evidence="2 3">
    <name type="scientific">Mycoplana dimorpha</name>
    <dbReference type="NCBI Taxonomy" id="28320"/>
    <lineage>
        <taxon>Bacteria</taxon>
        <taxon>Pseudomonadati</taxon>
        <taxon>Pseudomonadota</taxon>
        <taxon>Alphaproteobacteria</taxon>
        <taxon>Hyphomicrobiales</taxon>
        <taxon>Rhizobiaceae</taxon>
        <taxon>Mycoplana</taxon>
    </lineage>
</organism>
<feature type="domain" description="Phosphoribosyltransferase" evidence="1">
    <location>
        <begin position="9"/>
        <end position="192"/>
    </location>
</feature>
<dbReference type="Gene3D" id="3.40.50.2020">
    <property type="match status" value="1"/>
</dbReference>
<gene>
    <name evidence="2" type="ORF">C7449_102207</name>
</gene>
<dbReference type="GO" id="GO:0016740">
    <property type="term" value="F:transferase activity"/>
    <property type="evidence" value="ECO:0007669"/>
    <property type="project" value="UniProtKB-KW"/>
</dbReference>
<keyword evidence="3" id="KW-1185">Reference proteome</keyword>
<dbReference type="EMBL" id="PZZZ01000002">
    <property type="protein sequence ID" value="PTM97337.1"/>
    <property type="molecule type" value="Genomic_DNA"/>
</dbReference>
<comment type="caution">
    <text evidence="2">The sequence shown here is derived from an EMBL/GenBank/DDBJ whole genome shotgun (WGS) entry which is preliminary data.</text>
</comment>
<keyword evidence="2" id="KW-0808">Transferase</keyword>
<dbReference type="AlphaFoldDB" id="A0A2T5BEC6"/>
<reference evidence="2 3" key="1">
    <citation type="submission" date="2018-04" db="EMBL/GenBank/DDBJ databases">
        <title>Genomic Encyclopedia of Type Strains, Phase IV (KMG-IV): sequencing the most valuable type-strain genomes for metagenomic binning, comparative biology and taxonomic classification.</title>
        <authorList>
            <person name="Goeker M."/>
        </authorList>
    </citation>
    <scope>NUCLEOTIDE SEQUENCE [LARGE SCALE GENOMIC DNA]</scope>
    <source>
        <strain evidence="2 3">DSM 7138</strain>
    </source>
</reference>
<accession>A0A2T5BEC6</accession>
<evidence type="ECO:0000313" key="3">
    <source>
        <dbReference type="Proteomes" id="UP000241247"/>
    </source>
</evidence>
<evidence type="ECO:0000259" key="1">
    <source>
        <dbReference type="Pfam" id="PF00156"/>
    </source>
</evidence>
<dbReference type="Proteomes" id="UP000241247">
    <property type="component" value="Unassembled WGS sequence"/>
</dbReference>
<evidence type="ECO:0000313" key="2">
    <source>
        <dbReference type="EMBL" id="PTM97337.1"/>
    </source>
</evidence>
<dbReference type="SUPFAM" id="SSF53271">
    <property type="entry name" value="PRTase-like"/>
    <property type="match status" value="1"/>
</dbReference>
<dbReference type="InterPro" id="IPR000836">
    <property type="entry name" value="PRTase_dom"/>
</dbReference>
<dbReference type="Gene3D" id="3.30.1310.20">
    <property type="entry name" value="PRTase-like"/>
    <property type="match status" value="1"/>
</dbReference>
<dbReference type="Pfam" id="PF00156">
    <property type="entry name" value="Pribosyltran"/>
    <property type="match status" value="1"/>
</dbReference>
<dbReference type="RefSeq" id="WP_108001628.1">
    <property type="nucleotide sequence ID" value="NZ_JBHEEX010000001.1"/>
</dbReference>
<proteinExistence type="predicted"/>
<dbReference type="InterPro" id="IPR029057">
    <property type="entry name" value="PRTase-like"/>
</dbReference>
<name>A0A2T5BEC6_MYCDI</name>